<comment type="caution">
    <text evidence="2">The sequence shown here is derived from an EMBL/GenBank/DDBJ whole genome shotgun (WGS) entry which is preliminary data.</text>
</comment>
<dbReference type="Proteomes" id="UP001363151">
    <property type="component" value="Unassembled WGS sequence"/>
</dbReference>
<evidence type="ECO:0000256" key="1">
    <source>
        <dbReference type="SAM" id="MobiDB-lite"/>
    </source>
</evidence>
<feature type="region of interest" description="Disordered" evidence="1">
    <location>
        <begin position="1"/>
        <end position="69"/>
    </location>
</feature>
<accession>A0ABR1FHX8</accession>
<name>A0ABR1FHX8_AURAN</name>
<evidence type="ECO:0000313" key="2">
    <source>
        <dbReference type="EMBL" id="KAK7231100.1"/>
    </source>
</evidence>
<dbReference type="EMBL" id="JBBJCI010000420">
    <property type="protein sequence ID" value="KAK7231100.1"/>
    <property type="molecule type" value="Genomic_DNA"/>
</dbReference>
<evidence type="ECO:0000313" key="3">
    <source>
        <dbReference type="Proteomes" id="UP001363151"/>
    </source>
</evidence>
<organism evidence="2 3">
    <name type="scientific">Aureococcus anophagefferens</name>
    <name type="common">Harmful bloom alga</name>
    <dbReference type="NCBI Taxonomy" id="44056"/>
    <lineage>
        <taxon>Eukaryota</taxon>
        <taxon>Sar</taxon>
        <taxon>Stramenopiles</taxon>
        <taxon>Ochrophyta</taxon>
        <taxon>Pelagophyceae</taxon>
        <taxon>Pelagomonadales</taxon>
        <taxon>Pelagomonadaceae</taxon>
        <taxon>Aureococcus</taxon>
    </lineage>
</organism>
<sequence length="69" mass="6997">MADDQDPSCSPDSGSVNNNGDAQQVAPPTMDVIGAEAPLPPSTTHKFPSSPSAPSSPARPSPPRARETA</sequence>
<proteinExistence type="predicted"/>
<gene>
    <name evidence="2" type="ORF">SO694_00076175</name>
</gene>
<keyword evidence="3" id="KW-1185">Reference proteome</keyword>
<protein>
    <submittedName>
        <fullName evidence="2">Uncharacterized protein</fullName>
    </submittedName>
</protein>
<feature type="compositionally biased region" description="Polar residues" evidence="1">
    <location>
        <begin position="7"/>
        <end position="22"/>
    </location>
</feature>
<reference evidence="2 3" key="1">
    <citation type="submission" date="2024-03" db="EMBL/GenBank/DDBJ databases">
        <title>Aureococcus anophagefferens CCMP1851 and Kratosvirus quantuckense: Draft genome of a second virus-susceptible host strain in the model system.</title>
        <authorList>
            <person name="Chase E."/>
            <person name="Truchon A.R."/>
            <person name="Schepens W."/>
            <person name="Wilhelm S.W."/>
        </authorList>
    </citation>
    <scope>NUCLEOTIDE SEQUENCE [LARGE SCALE GENOMIC DNA]</scope>
    <source>
        <strain evidence="2 3">CCMP1851</strain>
    </source>
</reference>